<organism evidence="1 2">
    <name type="scientific">Callosobruchus maculatus</name>
    <name type="common">Southern cowpea weevil</name>
    <name type="synonym">Pulse bruchid</name>
    <dbReference type="NCBI Taxonomy" id="64391"/>
    <lineage>
        <taxon>Eukaryota</taxon>
        <taxon>Metazoa</taxon>
        <taxon>Ecdysozoa</taxon>
        <taxon>Arthropoda</taxon>
        <taxon>Hexapoda</taxon>
        <taxon>Insecta</taxon>
        <taxon>Pterygota</taxon>
        <taxon>Neoptera</taxon>
        <taxon>Endopterygota</taxon>
        <taxon>Coleoptera</taxon>
        <taxon>Polyphaga</taxon>
        <taxon>Cucujiformia</taxon>
        <taxon>Chrysomeloidea</taxon>
        <taxon>Chrysomelidae</taxon>
        <taxon>Bruchinae</taxon>
        <taxon>Bruchini</taxon>
        <taxon>Callosobruchus</taxon>
    </lineage>
</organism>
<accession>A0A653CZ61</accession>
<feature type="non-terminal residue" evidence="1">
    <location>
        <position position="1"/>
    </location>
</feature>
<sequence length="77" mass="8538">ILPPLKPICTRSKGRSVVSDHLDVIHLCFCVKHPRCPGARRVSTLRFCCPILNSLHTNTKVTKSAVMATSQTILRLT</sequence>
<evidence type="ECO:0000313" key="2">
    <source>
        <dbReference type="Proteomes" id="UP000410492"/>
    </source>
</evidence>
<dbReference type="EMBL" id="CAACVG010009427">
    <property type="protein sequence ID" value="VEN53215.1"/>
    <property type="molecule type" value="Genomic_DNA"/>
</dbReference>
<evidence type="ECO:0000313" key="1">
    <source>
        <dbReference type="EMBL" id="VEN53215.1"/>
    </source>
</evidence>
<reference evidence="1 2" key="1">
    <citation type="submission" date="2019-01" db="EMBL/GenBank/DDBJ databases">
        <authorList>
            <person name="Sayadi A."/>
        </authorList>
    </citation>
    <scope>NUCLEOTIDE SEQUENCE [LARGE SCALE GENOMIC DNA]</scope>
</reference>
<dbReference type="AlphaFoldDB" id="A0A653CZ61"/>
<keyword evidence="2" id="KW-1185">Reference proteome</keyword>
<proteinExistence type="predicted"/>
<gene>
    <name evidence="1" type="ORF">CALMAC_LOCUS13093</name>
</gene>
<name>A0A653CZ61_CALMS</name>
<protein>
    <submittedName>
        <fullName evidence="1">Uncharacterized protein</fullName>
    </submittedName>
</protein>
<dbReference type="Proteomes" id="UP000410492">
    <property type="component" value="Unassembled WGS sequence"/>
</dbReference>